<protein>
    <submittedName>
        <fullName evidence="6">L-arabinose isomerase</fullName>
        <ecNumber evidence="6">5.3.1.4</ecNumber>
    </submittedName>
</protein>
<dbReference type="CDD" id="cd00578">
    <property type="entry name" value="L-fuc_L-ara-isomerases"/>
    <property type="match status" value="1"/>
</dbReference>
<evidence type="ECO:0000256" key="4">
    <source>
        <dbReference type="ARBA" id="ARBA00023235"/>
    </source>
</evidence>
<keyword evidence="1" id="KW-0479">Metal-binding</keyword>
<evidence type="ECO:0000313" key="7">
    <source>
        <dbReference type="Proteomes" id="UP000527616"/>
    </source>
</evidence>
<dbReference type="GO" id="GO:0005829">
    <property type="term" value="C:cytosol"/>
    <property type="evidence" value="ECO:0007669"/>
    <property type="project" value="TreeGrafter"/>
</dbReference>
<dbReference type="InterPro" id="IPR009015">
    <property type="entry name" value="Fucose_isomerase_N/cen_sf"/>
</dbReference>
<dbReference type="PANTHER" id="PTHR38464">
    <property type="entry name" value="L-ARABINOSE ISOMERASE"/>
    <property type="match status" value="1"/>
</dbReference>
<dbReference type="InterPro" id="IPR004216">
    <property type="entry name" value="Fuc/Ara_isomerase_C"/>
</dbReference>
<accession>A0A7Z0IL36</accession>
<dbReference type="PANTHER" id="PTHR38464:SF1">
    <property type="entry name" value="L-ARABINOSE ISOMERASE"/>
    <property type="match status" value="1"/>
</dbReference>
<dbReference type="SUPFAM" id="SSF50443">
    <property type="entry name" value="FucI/AraA C-terminal domain-like"/>
    <property type="match status" value="1"/>
</dbReference>
<dbReference type="Gene3D" id="3.40.50.10940">
    <property type="match status" value="1"/>
</dbReference>
<keyword evidence="3" id="KW-0464">Manganese</keyword>
<keyword evidence="2" id="KW-0054">Arabinose catabolism</keyword>
<dbReference type="SUPFAM" id="SSF53743">
    <property type="entry name" value="FucI/AraA N-terminal and middle domains"/>
    <property type="match status" value="1"/>
</dbReference>
<organism evidence="6 7">
    <name type="scientific">Naumannella cuiyingiana</name>
    <dbReference type="NCBI Taxonomy" id="1347891"/>
    <lineage>
        <taxon>Bacteria</taxon>
        <taxon>Bacillati</taxon>
        <taxon>Actinomycetota</taxon>
        <taxon>Actinomycetes</taxon>
        <taxon>Propionibacteriales</taxon>
        <taxon>Propionibacteriaceae</taxon>
        <taxon>Naumannella</taxon>
    </lineage>
</organism>
<dbReference type="GO" id="GO:0046872">
    <property type="term" value="F:metal ion binding"/>
    <property type="evidence" value="ECO:0007669"/>
    <property type="project" value="UniProtKB-KW"/>
</dbReference>
<keyword evidence="7" id="KW-1185">Reference proteome</keyword>
<dbReference type="Proteomes" id="UP000527616">
    <property type="component" value="Unassembled WGS sequence"/>
</dbReference>
<gene>
    <name evidence="6" type="ORF">GGQ54_001799</name>
</gene>
<dbReference type="InterPro" id="IPR003762">
    <property type="entry name" value="Lara_isomerase"/>
</dbReference>
<dbReference type="GO" id="GO:0019569">
    <property type="term" value="P:L-arabinose catabolic process to D-xylulose 5-phosphate"/>
    <property type="evidence" value="ECO:0007669"/>
    <property type="project" value="TreeGrafter"/>
</dbReference>
<dbReference type="EMBL" id="JACBZS010000001">
    <property type="protein sequence ID" value="NYI71239.1"/>
    <property type="molecule type" value="Genomic_DNA"/>
</dbReference>
<evidence type="ECO:0000256" key="2">
    <source>
        <dbReference type="ARBA" id="ARBA00022935"/>
    </source>
</evidence>
<keyword evidence="5" id="KW-0119">Carbohydrate metabolism</keyword>
<comment type="caution">
    <text evidence="6">The sequence shown here is derived from an EMBL/GenBank/DDBJ whole genome shotgun (WGS) entry which is preliminary data.</text>
</comment>
<evidence type="ECO:0000256" key="3">
    <source>
        <dbReference type="ARBA" id="ARBA00023211"/>
    </source>
</evidence>
<dbReference type="GO" id="GO:0008733">
    <property type="term" value="F:L-arabinose isomerase activity"/>
    <property type="evidence" value="ECO:0007669"/>
    <property type="project" value="UniProtKB-EC"/>
</dbReference>
<name>A0A7Z0IL36_9ACTN</name>
<reference evidence="6 7" key="1">
    <citation type="submission" date="2020-07" db="EMBL/GenBank/DDBJ databases">
        <title>Sequencing the genomes of 1000 actinobacteria strains.</title>
        <authorList>
            <person name="Klenk H.-P."/>
        </authorList>
    </citation>
    <scope>NUCLEOTIDE SEQUENCE [LARGE SCALE GENOMIC DNA]</scope>
    <source>
        <strain evidence="6 7">DSM 103164</strain>
    </source>
</reference>
<evidence type="ECO:0000256" key="1">
    <source>
        <dbReference type="ARBA" id="ARBA00022723"/>
    </source>
</evidence>
<dbReference type="InterPro" id="IPR038583">
    <property type="entry name" value="AraA_N_sf"/>
</dbReference>
<dbReference type="AlphaFoldDB" id="A0A7Z0IL36"/>
<evidence type="ECO:0000256" key="5">
    <source>
        <dbReference type="ARBA" id="ARBA00023277"/>
    </source>
</evidence>
<dbReference type="EC" id="5.3.1.4" evidence="6"/>
<keyword evidence="4 6" id="KW-0413">Isomerase</keyword>
<proteinExistence type="predicted"/>
<sequence>MTATERLDVPESGDPLVRRRDFPQPVIGIVGGGLGAYWPQFPELLPELQRAQTEIVRRFTEADARVVDAGFISDATEGRAAAARLRAADCDLVVINLATYLTSDMVLPIAQQAGAPVLIIDLQPGPRMDHARFGTGEWLAYCGQCSVPEVASVFRRAGIDFRSVTGHLGSDRAWARIDAWLRAAKARAALRRARHGLMGHLYPGMLDVSTDLTRLPATFGSHVEVLEFDDLRERVAEVDDAAAAERVAAASSIFELDGSVDPGDLDWAARVSLGLDRLVDDFSLDSLAYYHRGLAGELHERLGAGMILGASLLTARGVPAAGEYELRTSVAMLIAEALGAGGSFTELQALNFDDDVVEMGHDGPAHLRVASRQPLLRGLGVYHGKRGYGVSVEFDVTAGPVTTFSLGQERDGSLTFIAAQGEVVPGPLMRIGNTTSRVHFGRDPGEWVDDWSATGTGHHWVLTTGHHAATLRAAAELLGCAYRGV</sequence>
<dbReference type="RefSeq" id="WP_179445087.1">
    <property type="nucleotide sequence ID" value="NZ_JACBZS010000001.1"/>
</dbReference>
<evidence type="ECO:0000313" key="6">
    <source>
        <dbReference type="EMBL" id="NYI71239.1"/>
    </source>
</evidence>